<dbReference type="EMBL" id="JBHMFI010000001">
    <property type="protein sequence ID" value="MFB9073173.1"/>
    <property type="molecule type" value="Genomic_DNA"/>
</dbReference>
<reference evidence="1 2" key="1">
    <citation type="submission" date="2024-09" db="EMBL/GenBank/DDBJ databases">
        <authorList>
            <person name="Sun Q."/>
            <person name="Mori K."/>
        </authorList>
    </citation>
    <scope>NUCLEOTIDE SEQUENCE [LARGE SCALE GENOMIC DNA]</scope>
    <source>
        <strain evidence="1 2">CCM 7609</strain>
    </source>
</reference>
<comment type="caution">
    <text evidence="1">The sequence shown here is derived from an EMBL/GenBank/DDBJ whole genome shotgun (WGS) entry which is preliminary data.</text>
</comment>
<name>A0ABV5G2K9_9MICC</name>
<organism evidence="1 2">
    <name type="scientific">Citricoccus parietis</name>
    <dbReference type="NCBI Taxonomy" id="592307"/>
    <lineage>
        <taxon>Bacteria</taxon>
        <taxon>Bacillati</taxon>
        <taxon>Actinomycetota</taxon>
        <taxon>Actinomycetes</taxon>
        <taxon>Micrococcales</taxon>
        <taxon>Micrococcaceae</taxon>
        <taxon>Citricoccus</taxon>
    </lineage>
</organism>
<evidence type="ECO:0000313" key="1">
    <source>
        <dbReference type="EMBL" id="MFB9073173.1"/>
    </source>
</evidence>
<sequence length="63" mass="7235">MPSATGWVECYCPLPKNFLSETRGRVLPFKFDVFMCRQLITRPRTCTASSAAAWLYRSRSSRS</sequence>
<dbReference type="Proteomes" id="UP001589575">
    <property type="component" value="Unassembled WGS sequence"/>
</dbReference>
<gene>
    <name evidence="1" type="ORF">ACFFX0_19005</name>
</gene>
<protein>
    <submittedName>
        <fullName evidence="1">Uncharacterized protein</fullName>
    </submittedName>
</protein>
<keyword evidence="2" id="KW-1185">Reference proteome</keyword>
<evidence type="ECO:0000313" key="2">
    <source>
        <dbReference type="Proteomes" id="UP001589575"/>
    </source>
</evidence>
<accession>A0ABV5G2K9</accession>
<proteinExistence type="predicted"/>